<keyword evidence="7" id="KW-1006">Bacterial flagellum protein export</keyword>
<dbReference type="InterPro" id="IPR001712">
    <property type="entry name" value="T3SS_FHIPEP"/>
</dbReference>
<evidence type="ECO:0000256" key="2">
    <source>
        <dbReference type="ARBA" id="ARBA00008835"/>
    </source>
</evidence>
<dbReference type="Pfam" id="PF00771">
    <property type="entry name" value="FHIPEP"/>
    <property type="match status" value="1"/>
</dbReference>
<dbReference type="InterPro" id="IPR006301">
    <property type="entry name" value="FlhA"/>
</dbReference>
<keyword evidence="5 7" id="KW-1133">Transmembrane helix</keyword>
<feature type="transmembrane region" description="Helical" evidence="7">
    <location>
        <begin position="258"/>
        <end position="276"/>
    </location>
</feature>
<keyword evidence="7" id="KW-1005">Bacterial flagellum biogenesis</keyword>
<feature type="transmembrane region" description="Helical" evidence="7">
    <location>
        <begin position="124"/>
        <end position="147"/>
    </location>
</feature>
<feature type="transmembrane region" description="Helical" evidence="7">
    <location>
        <begin position="217"/>
        <end position="238"/>
    </location>
</feature>
<dbReference type="EMBL" id="FOIZ01000002">
    <property type="protein sequence ID" value="SEW41324.1"/>
    <property type="molecule type" value="Genomic_DNA"/>
</dbReference>
<dbReference type="Gene3D" id="3.40.50.12790">
    <property type="entry name" value="FHIPEP family, domain 4"/>
    <property type="match status" value="1"/>
</dbReference>
<accession>A0A1I0RJW8</accession>
<keyword evidence="8" id="KW-0969">Cilium</keyword>
<dbReference type="STRING" id="364200.SAMN04488515_2813"/>
<dbReference type="PANTHER" id="PTHR30161:SF1">
    <property type="entry name" value="FLAGELLAR BIOSYNTHESIS PROTEIN FLHA-RELATED"/>
    <property type="match status" value="1"/>
</dbReference>
<evidence type="ECO:0000256" key="7">
    <source>
        <dbReference type="RuleBase" id="RU364093"/>
    </source>
</evidence>
<dbReference type="NCBIfam" id="TIGR01398">
    <property type="entry name" value="FlhA"/>
    <property type="match status" value="1"/>
</dbReference>
<comment type="subcellular location">
    <subcellularLocation>
        <location evidence="1 7">Cell membrane</location>
        <topology evidence="1 7">Multi-pass membrane protein</topology>
    </subcellularLocation>
</comment>
<evidence type="ECO:0000256" key="6">
    <source>
        <dbReference type="ARBA" id="ARBA00023136"/>
    </source>
</evidence>
<dbReference type="InterPro" id="IPR042193">
    <property type="entry name" value="FHIPEP_3"/>
</dbReference>
<evidence type="ECO:0000256" key="1">
    <source>
        <dbReference type="ARBA" id="ARBA00004651"/>
    </source>
</evidence>
<dbReference type="AlphaFoldDB" id="A0A1I0RJW8"/>
<keyword evidence="8" id="KW-0966">Cell projection</keyword>
<evidence type="ECO:0000256" key="4">
    <source>
        <dbReference type="ARBA" id="ARBA00022692"/>
    </source>
</evidence>
<feature type="transmembrane region" description="Helical" evidence="7">
    <location>
        <begin position="29"/>
        <end position="47"/>
    </location>
</feature>
<dbReference type="Proteomes" id="UP000199167">
    <property type="component" value="Unassembled WGS sequence"/>
</dbReference>
<keyword evidence="8" id="KW-0282">Flagellum</keyword>
<organism evidence="8 9">
    <name type="scientific">Cognatiyoonia koreensis</name>
    <dbReference type="NCBI Taxonomy" id="364200"/>
    <lineage>
        <taxon>Bacteria</taxon>
        <taxon>Pseudomonadati</taxon>
        <taxon>Pseudomonadota</taxon>
        <taxon>Alphaproteobacteria</taxon>
        <taxon>Rhodobacterales</taxon>
        <taxon>Paracoccaceae</taxon>
        <taxon>Cognatiyoonia</taxon>
    </lineage>
</organism>
<reference evidence="8 9" key="1">
    <citation type="submission" date="2016-10" db="EMBL/GenBank/DDBJ databases">
        <authorList>
            <person name="de Groot N.N."/>
        </authorList>
    </citation>
    <scope>NUCLEOTIDE SEQUENCE [LARGE SCALE GENOMIC DNA]</scope>
    <source>
        <strain evidence="8 9">DSM 17925</strain>
    </source>
</reference>
<dbReference type="PRINTS" id="PR00949">
    <property type="entry name" value="TYPE3IMAPROT"/>
</dbReference>
<evidence type="ECO:0000313" key="9">
    <source>
        <dbReference type="Proteomes" id="UP000199167"/>
    </source>
</evidence>
<keyword evidence="6 7" id="KW-0472">Membrane</keyword>
<dbReference type="Gene3D" id="1.10.8.540">
    <property type="entry name" value="FHIPEP family, domain 3"/>
    <property type="match status" value="1"/>
</dbReference>
<keyword evidence="4 7" id="KW-0812">Transmembrane</keyword>
<protein>
    <recommendedName>
        <fullName evidence="7">Flagellar biosynthesis protein FlhA</fullName>
    </recommendedName>
</protein>
<keyword evidence="3 7" id="KW-1003">Cell membrane</keyword>
<keyword evidence="7" id="KW-0653">Protein transport</keyword>
<dbReference type="GO" id="GO:0005886">
    <property type="term" value="C:plasma membrane"/>
    <property type="evidence" value="ECO:0007669"/>
    <property type="project" value="UniProtKB-SubCell"/>
</dbReference>
<comment type="function">
    <text evidence="7">Required for formation of the rod structure of the flagellar apparatus. Together with FliI and FliH, may constitute the export apparatus of flagellin.</text>
</comment>
<dbReference type="PIRSF" id="PIRSF005419">
    <property type="entry name" value="FlhA"/>
    <property type="match status" value="1"/>
</dbReference>
<dbReference type="InterPro" id="IPR042196">
    <property type="entry name" value="FHIPEP_4"/>
</dbReference>
<feature type="transmembrane region" description="Helical" evidence="7">
    <location>
        <begin position="297"/>
        <end position="314"/>
    </location>
</feature>
<dbReference type="InterPro" id="IPR042194">
    <property type="entry name" value="FHIPEP_1"/>
</dbReference>
<keyword evidence="7" id="KW-0813">Transport</keyword>
<evidence type="ECO:0000256" key="3">
    <source>
        <dbReference type="ARBA" id="ARBA00022475"/>
    </source>
</evidence>
<sequence length="711" mass="76140">MFTGVTQNAVARVRAATDMALKNVFQPTILLALALMAIIVMMILPMPAWVLDLGLAASFALAILMFTVTLFIERPLDFSAFPTVLLASLMLRLSLNVSSTKLIIGEGHTGTDAAGEVIEGFAMFVMSGNVLLGLVVFCVLLIVNFVVINKGATRMAEVGARFALDAMPGKQLAIDSDVAAGAIDHTEAKARRETEQAETTFFGSLDGASKFVKGDAVAGLLITALNLVMGLVIGTTIHGMPIGQAFETYAILTVGDGLVSQIPAVIISIASALLLARGGATGATDLAIVTQLGRHPSALATVAVLMGLFALVPGMPFVPFIVGAAALGGCAFALSRAAKRAQAATAKQDMQPAQDAREPSMGDMLDLDDIHLEFAPDLVDMVLDQGTGLDTRIGNMRNHVATEYGLLLPEIRLTDNAALSRGAYVVYVLGVEQARDVLRPAQLLALLPDGEDRDIPGDAVTEPVYGAPARWIQPNQREGAALAGLTIVQPTEVLATHLLEVVKRNFPRLLTHKALRRRLDEMVNLSDPQRAEANRKMLDELMPDRVPMDVLLAVMRLLLEERVSVRNLPLILEATAEGRQLHPSIDAITEHVRQRLGFQLVAHVRRSDGTVPLVQLAPEWEDTFTTYEIRTERGGGDVALPPEEFNRLADGIADKLAKAAEAGTYAAVVTSMRRRRFLRTVLSAKGIINPVLSFEEIGIDARPALVGLVPA</sequence>
<dbReference type="GO" id="GO:0044780">
    <property type="term" value="P:bacterial-type flagellum assembly"/>
    <property type="evidence" value="ECO:0007669"/>
    <property type="project" value="InterPro"/>
</dbReference>
<feature type="transmembrane region" description="Helical" evidence="7">
    <location>
        <begin position="53"/>
        <end position="72"/>
    </location>
</feature>
<keyword evidence="9" id="KW-1185">Reference proteome</keyword>
<evidence type="ECO:0000256" key="5">
    <source>
        <dbReference type="ARBA" id="ARBA00022989"/>
    </source>
</evidence>
<evidence type="ECO:0000313" key="8">
    <source>
        <dbReference type="EMBL" id="SEW41324.1"/>
    </source>
</evidence>
<dbReference type="GO" id="GO:0009306">
    <property type="term" value="P:protein secretion"/>
    <property type="evidence" value="ECO:0007669"/>
    <property type="project" value="InterPro"/>
</dbReference>
<gene>
    <name evidence="7" type="primary">flhA</name>
    <name evidence="8" type="ORF">SAMN04488515_2813</name>
</gene>
<dbReference type="PANTHER" id="PTHR30161">
    <property type="entry name" value="FLAGELLAR EXPORT PROTEIN, MEMBRANE FLHA SUBUNIT-RELATED"/>
    <property type="match status" value="1"/>
</dbReference>
<proteinExistence type="inferred from homology"/>
<name>A0A1I0RJW8_9RHOB</name>
<comment type="similarity">
    <text evidence="2 7">Belongs to the FHIPEP (flagella/HR/invasion proteins export pore) family.</text>
</comment>
<dbReference type="Gene3D" id="3.40.30.60">
    <property type="entry name" value="FHIPEP family, domain 1"/>
    <property type="match status" value="1"/>
</dbReference>
<comment type="caution">
    <text evidence="7">Lacks conserved residue(s) required for the propagation of feature annotation.</text>
</comment>